<dbReference type="Gene3D" id="3.40.50.1000">
    <property type="entry name" value="HAD superfamily/HAD-like"/>
    <property type="match status" value="1"/>
</dbReference>
<protein>
    <submittedName>
        <fullName evidence="1">Hydrolase</fullName>
    </submittedName>
</protein>
<name>A0AAE3SFK3_9BACT</name>
<dbReference type="RefSeq" id="WP_301191093.1">
    <property type="nucleotide sequence ID" value="NZ_JAPDPJ010000031.1"/>
</dbReference>
<dbReference type="AlphaFoldDB" id="A0AAE3SFK3"/>
<dbReference type="InterPro" id="IPR023214">
    <property type="entry name" value="HAD_sf"/>
</dbReference>
<dbReference type="EMBL" id="JAPDPJ010000031">
    <property type="protein sequence ID" value="MCW3787528.1"/>
    <property type="molecule type" value="Genomic_DNA"/>
</dbReference>
<dbReference type="GO" id="GO:0016787">
    <property type="term" value="F:hydrolase activity"/>
    <property type="evidence" value="ECO:0007669"/>
    <property type="project" value="UniProtKB-KW"/>
</dbReference>
<dbReference type="InterPro" id="IPR036412">
    <property type="entry name" value="HAD-like_sf"/>
</dbReference>
<dbReference type="Proteomes" id="UP001209229">
    <property type="component" value="Unassembled WGS sequence"/>
</dbReference>
<dbReference type="SUPFAM" id="SSF56784">
    <property type="entry name" value="HAD-like"/>
    <property type="match status" value="1"/>
</dbReference>
<keyword evidence="1" id="KW-0378">Hydrolase</keyword>
<dbReference type="NCBIfam" id="NF046079">
    <property type="entry name" value="HAD_phos_BT0820"/>
    <property type="match status" value="1"/>
</dbReference>
<proteinExistence type="predicted"/>
<evidence type="ECO:0000313" key="1">
    <source>
        <dbReference type="EMBL" id="MCW3787528.1"/>
    </source>
</evidence>
<accession>A0AAE3SFK3</accession>
<reference evidence="1" key="1">
    <citation type="submission" date="2022-10" db="EMBL/GenBank/DDBJ databases">
        <authorList>
            <person name="Yu W.X."/>
        </authorList>
    </citation>
    <scope>NUCLEOTIDE SEQUENCE</scope>
    <source>
        <strain evidence="1">AAT</strain>
    </source>
</reference>
<organism evidence="1 2">
    <name type="scientific">Plebeiibacterium sediminum</name>
    <dbReference type="NCBI Taxonomy" id="2992112"/>
    <lineage>
        <taxon>Bacteria</taxon>
        <taxon>Pseudomonadati</taxon>
        <taxon>Bacteroidota</taxon>
        <taxon>Bacteroidia</taxon>
        <taxon>Marinilabiliales</taxon>
        <taxon>Marinilabiliaceae</taxon>
        <taxon>Plebeiibacterium</taxon>
    </lineage>
</organism>
<keyword evidence="2" id="KW-1185">Reference proteome</keyword>
<comment type="caution">
    <text evidence="1">The sequence shown here is derived from an EMBL/GenBank/DDBJ whole genome shotgun (WGS) entry which is preliminary data.</text>
</comment>
<gene>
    <name evidence="1" type="ORF">OM075_13725</name>
</gene>
<sequence>MIIAVDFDGTIVEHKYPAIGKEMLFAFETLKAMQREGHLLILWTYRAGKELEEAVEYCKKKGIEFYAVNKSYPEEVLDEKTTSRKINADMFIDDRNIGGFYGWGEIYQELQLGGKEEAERMKYRMEKASGNPLCKFFRSLFCGR</sequence>
<evidence type="ECO:0000313" key="2">
    <source>
        <dbReference type="Proteomes" id="UP001209229"/>
    </source>
</evidence>